<dbReference type="Proteomes" id="UP000027987">
    <property type="component" value="Chromosome"/>
</dbReference>
<dbReference type="KEGG" id="dja:HY57_14270"/>
<dbReference type="SUPFAM" id="SSF56784">
    <property type="entry name" value="HAD-like"/>
    <property type="match status" value="1"/>
</dbReference>
<dbReference type="PANTHER" id="PTHR43344">
    <property type="entry name" value="PHOSPHOSERINE PHOSPHATASE"/>
    <property type="match status" value="1"/>
</dbReference>
<dbReference type="GO" id="GO:0036424">
    <property type="term" value="F:L-phosphoserine phosphatase activity"/>
    <property type="evidence" value="ECO:0007669"/>
    <property type="project" value="TreeGrafter"/>
</dbReference>
<dbReference type="EMBL" id="CP008884">
    <property type="protein sequence ID" value="AIF48326.1"/>
    <property type="molecule type" value="Genomic_DNA"/>
</dbReference>
<dbReference type="GO" id="GO:0005737">
    <property type="term" value="C:cytoplasm"/>
    <property type="evidence" value="ECO:0007669"/>
    <property type="project" value="TreeGrafter"/>
</dbReference>
<organism evidence="1 2">
    <name type="scientific">Dyella japonica A8</name>
    <dbReference type="NCBI Taxonomy" id="1217721"/>
    <lineage>
        <taxon>Bacteria</taxon>
        <taxon>Pseudomonadati</taxon>
        <taxon>Pseudomonadota</taxon>
        <taxon>Gammaproteobacteria</taxon>
        <taxon>Lysobacterales</taxon>
        <taxon>Rhodanobacteraceae</taxon>
        <taxon>Dyella</taxon>
    </lineage>
</organism>
<reference evidence="1 2" key="1">
    <citation type="submission" date="2014-07" db="EMBL/GenBank/DDBJ databases">
        <title>Complete Genome Sequence of Dyella japonica Strain A8 Isolated from Malaysian Tropical Soil.</title>
        <authorList>
            <person name="Hui R.K.H."/>
            <person name="Chen J.-W."/>
            <person name="Chan K.-G."/>
            <person name="Leung F.C.C."/>
        </authorList>
    </citation>
    <scope>NUCLEOTIDE SEQUENCE [LARGE SCALE GENOMIC DNA]</scope>
    <source>
        <strain evidence="1 2">A8</strain>
    </source>
</reference>
<dbReference type="GO" id="GO:0006564">
    <property type="term" value="P:L-serine biosynthetic process"/>
    <property type="evidence" value="ECO:0007669"/>
    <property type="project" value="TreeGrafter"/>
</dbReference>
<dbReference type="RefSeq" id="WP_019465958.1">
    <property type="nucleotide sequence ID" value="NZ_ALOY01000166.1"/>
</dbReference>
<sequence>MNLALFDFDGTITTREMFRPFIEFAVSPRRRLLGAALLGPMVAGYKLGWVSPSLMRRCAVHMGLRGVPETRAFALGADFARAELPGVLREHAMDRIQWHKAQGDRIVVVSGALDVYLSHWCRDHGLELLCSRLESRGGRLTGRYRGAQCVNAEKSRRVAEAYDLASYPLIYAYGDTPEDRHLLQLAHRRYYQWQEVA</sequence>
<dbReference type="HOGENOM" id="CLU_052657_2_0_6"/>
<dbReference type="NCBIfam" id="TIGR01490">
    <property type="entry name" value="HAD-SF-IB-hyp1"/>
    <property type="match status" value="1"/>
</dbReference>
<dbReference type="NCBIfam" id="TIGR01488">
    <property type="entry name" value="HAD-SF-IB"/>
    <property type="match status" value="1"/>
</dbReference>
<dbReference type="Gene3D" id="1.20.1440.100">
    <property type="entry name" value="SG protein - dephosphorylation function"/>
    <property type="match status" value="1"/>
</dbReference>
<dbReference type="PANTHER" id="PTHR43344:SF14">
    <property type="entry name" value="HAD-IB FAMILY HYDROLASE"/>
    <property type="match status" value="1"/>
</dbReference>
<dbReference type="STRING" id="1217721.HY57_14270"/>
<keyword evidence="1" id="KW-0378">Hydrolase</keyword>
<dbReference type="InterPro" id="IPR050582">
    <property type="entry name" value="HAD-like_SerB"/>
</dbReference>
<evidence type="ECO:0000313" key="2">
    <source>
        <dbReference type="Proteomes" id="UP000027987"/>
    </source>
</evidence>
<dbReference type="CDD" id="cd02612">
    <property type="entry name" value="HAD_PGPPase"/>
    <property type="match status" value="1"/>
</dbReference>
<dbReference type="GO" id="GO:0000287">
    <property type="term" value="F:magnesium ion binding"/>
    <property type="evidence" value="ECO:0007669"/>
    <property type="project" value="TreeGrafter"/>
</dbReference>
<dbReference type="Pfam" id="PF12710">
    <property type="entry name" value="HAD"/>
    <property type="match status" value="1"/>
</dbReference>
<dbReference type="InterPro" id="IPR006385">
    <property type="entry name" value="HAD_hydro_SerB1"/>
</dbReference>
<dbReference type="InterPro" id="IPR036412">
    <property type="entry name" value="HAD-like_sf"/>
</dbReference>
<protein>
    <submittedName>
        <fullName evidence="1">Hydrolase</fullName>
    </submittedName>
</protein>
<dbReference type="PATRIC" id="fig|1217721.7.peg.2938"/>
<dbReference type="AlphaFoldDB" id="A0A075K1V1"/>
<gene>
    <name evidence="1" type="ORF">HY57_14270</name>
</gene>
<dbReference type="InterPro" id="IPR023214">
    <property type="entry name" value="HAD_sf"/>
</dbReference>
<accession>A0A075K1V1</accession>
<name>A0A075K1V1_9GAMM</name>
<evidence type="ECO:0000313" key="1">
    <source>
        <dbReference type="EMBL" id="AIF48326.1"/>
    </source>
</evidence>
<proteinExistence type="predicted"/>
<keyword evidence="2" id="KW-1185">Reference proteome</keyword>
<dbReference type="Gene3D" id="3.40.50.1000">
    <property type="entry name" value="HAD superfamily/HAD-like"/>
    <property type="match status" value="1"/>
</dbReference>
<dbReference type="OrthoDB" id="9784466at2"/>